<keyword evidence="3" id="KW-0143">Chaperone</keyword>
<dbReference type="SFLD" id="SFLDF00288">
    <property type="entry name" value="HemN-like__clustered_with_nucl"/>
    <property type="match status" value="1"/>
</dbReference>
<dbReference type="EMBL" id="CP028341">
    <property type="protein sequence ID" value="AVT45226.1"/>
    <property type="molecule type" value="Genomic_DNA"/>
</dbReference>
<dbReference type="GO" id="GO:0046872">
    <property type="term" value="F:metal ion binding"/>
    <property type="evidence" value="ECO:0007669"/>
    <property type="project" value="UniProtKB-UniRule"/>
</dbReference>
<evidence type="ECO:0000256" key="3">
    <source>
        <dbReference type="RuleBase" id="RU364116"/>
    </source>
</evidence>
<dbReference type="InterPro" id="IPR034505">
    <property type="entry name" value="Coproporphyrinogen-III_oxidase"/>
</dbReference>
<evidence type="ECO:0000313" key="6">
    <source>
        <dbReference type="EMBL" id="AVT45226.1"/>
    </source>
</evidence>
<evidence type="ECO:0000256" key="1">
    <source>
        <dbReference type="ARBA" id="ARBA00006100"/>
    </source>
</evidence>
<proteinExistence type="inferred from homology"/>
<dbReference type="GO" id="GO:0004109">
    <property type="term" value="F:coproporphyrinogen oxidase activity"/>
    <property type="evidence" value="ECO:0007669"/>
    <property type="project" value="InterPro"/>
</dbReference>
<comment type="subcellular location">
    <subcellularLocation>
        <location evidence="3">Cytoplasm</location>
    </subcellularLocation>
</comment>
<dbReference type="InterPro" id="IPR004559">
    <property type="entry name" value="HemW-like"/>
</dbReference>
<comment type="similarity">
    <text evidence="1">Belongs to the anaerobic coproporphyrinogen-III oxidase family. HemW subfamily.</text>
</comment>
<dbReference type="SUPFAM" id="SSF102114">
    <property type="entry name" value="Radical SAM enzymes"/>
    <property type="match status" value="1"/>
</dbReference>
<feature type="compositionally biased region" description="Low complexity" evidence="4">
    <location>
        <begin position="16"/>
        <end position="27"/>
    </location>
</feature>
<evidence type="ECO:0000256" key="2">
    <source>
        <dbReference type="ARBA" id="ARBA00017228"/>
    </source>
</evidence>
<dbReference type="PANTHER" id="PTHR13932:SF5">
    <property type="entry name" value="RADICAL S-ADENOSYL METHIONINE DOMAIN-CONTAINING PROTEIN 1, MITOCHONDRIAL"/>
    <property type="match status" value="1"/>
</dbReference>
<keyword evidence="3" id="KW-0963">Cytoplasm</keyword>
<dbReference type="SFLD" id="SFLDS00029">
    <property type="entry name" value="Radical_SAM"/>
    <property type="match status" value="1"/>
</dbReference>
<dbReference type="AlphaFoldDB" id="A0A2R4G303"/>
<evidence type="ECO:0000313" key="7">
    <source>
        <dbReference type="Proteomes" id="UP000241454"/>
    </source>
</evidence>
<sequence>MWKCRRRRSSQPCPPAKRATTATPRTRFAPRRSPKAEPFVTFEIYIHVPFCLRRCGYCDFNTYTAVDMGAGASRGNYANMVIREMAIVRDWQTTHGINEPKVATVFFGGGTPTTLKASDLVAMLDAVRATWGIADDAEITTEANPDTVNAGYVKELADGGFNRISFGMQSAVPHVLATLDRTHTPENVAAGIAAANAAGMRSSVDLIYGAPGESLDDWRTSVRTAIDLGVNHISAYALTIAPNTKMGRRIAAGTLSRPDDDDEANKYEIADTMFTEAGLEWYEISNWARPGYESQHNLGYWRNVDWAGLGPGAHSHYGDCEDDKGLRSWDIAHPRLWGTAINEGNVPWAGSERITADEDIEETIMLGLRIREGLDTRQFSHLIPEQKWIELEHDGLITMLDGRAIPTLRGRLLNDTIITELLETLD</sequence>
<dbReference type="GO" id="GO:0051539">
    <property type="term" value="F:4 iron, 4 sulfur cluster binding"/>
    <property type="evidence" value="ECO:0007669"/>
    <property type="project" value="UniProtKB-UniRule"/>
</dbReference>
<dbReference type="Pfam" id="PF06969">
    <property type="entry name" value="HemN_C"/>
    <property type="match status" value="1"/>
</dbReference>
<keyword evidence="3" id="KW-0411">Iron-sulfur</keyword>
<dbReference type="GO" id="GO:0006779">
    <property type="term" value="P:porphyrin-containing compound biosynthetic process"/>
    <property type="evidence" value="ECO:0007669"/>
    <property type="project" value="InterPro"/>
</dbReference>
<keyword evidence="3" id="KW-0349">Heme</keyword>
<comment type="function">
    <text evidence="3">Probably acts as a heme chaperone, transferring heme to an unknown acceptor. Binds one molecule of heme per monomer, possibly covalently. Binds 1 [4Fe-4S] cluster. The cluster is coordinated with 3 cysteines and an exchangeable S-adenosyl-L-methionine.</text>
</comment>
<accession>A0A2R4G303</accession>
<dbReference type="InterPro" id="IPR058240">
    <property type="entry name" value="rSAM_sf"/>
</dbReference>
<gene>
    <name evidence="6" type="ORF">C8077_04405</name>
</gene>
<dbReference type="Pfam" id="PF04055">
    <property type="entry name" value="Radical_SAM"/>
    <property type="match status" value="1"/>
</dbReference>
<dbReference type="SFLD" id="SFLDF00562">
    <property type="entry name" value="HemN-like__clustered_with_heat"/>
    <property type="match status" value="1"/>
</dbReference>
<dbReference type="InterPro" id="IPR010723">
    <property type="entry name" value="HemN_C"/>
</dbReference>
<dbReference type="SFLD" id="SFLDG01065">
    <property type="entry name" value="anaerobic_coproporphyrinogen-I"/>
    <property type="match status" value="1"/>
</dbReference>
<evidence type="ECO:0000259" key="5">
    <source>
        <dbReference type="PROSITE" id="PS51918"/>
    </source>
</evidence>
<dbReference type="InterPro" id="IPR007197">
    <property type="entry name" value="rSAM"/>
</dbReference>
<dbReference type="PANTHER" id="PTHR13932">
    <property type="entry name" value="COPROPORPHYRINIGEN III OXIDASE"/>
    <property type="match status" value="1"/>
</dbReference>
<feature type="region of interest" description="Disordered" evidence="4">
    <location>
        <begin position="1"/>
        <end position="32"/>
    </location>
</feature>
<dbReference type="NCBIfam" id="TIGR00539">
    <property type="entry name" value="hemN_rel"/>
    <property type="match status" value="1"/>
</dbReference>
<reference evidence="6 7" key="1">
    <citation type="submission" date="2018-03" db="EMBL/GenBank/DDBJ databases">
        <authorList>
            <person name="Keele B.F."/>
        </authorList>
    </citation>
    <scope>NUCLEOTIDE SEQUENCE [LARGE SCALE GENOMIC DNA]</scope>
    <source>
        <strain evidence="6 7">1-11</strain>
    </source>
</reference>
<dbReference type="CDD" id="cd01335">
    <property type="entry name" value="Radical_SAM"/>
    <property type="match status" value="1"/>
</dbReference>
<dbReference type="InterPro" id="IPR006638">
    <property type="entry name" value="Elp3/MiaA/NifB-like_rSAM"/>
</dbReference>
<keyword evidence="3" id="KW-0004">4Fe-4S</keyword>
<name>A0A2R4G303_BIFAD</name>
<keyword evidence="3" id="KW-0408">Iron</keyword>
<feature type="domain" description="Radical SAM core" evidence="5">
    <location>
        <begin position="36"/>
        <end position="280"/>
    </location>
</feature>
<dbReference type="PROSITE" id="PS51918">
    <property type="entry name" value="RADICAL_SAM"/>
    <property type="match status" value="1"/>
</dbReference>
<keyword evidence="3" id="KW-0479">Metal-binding</keyword>
<keyword evidence="3" id="KW-0949">S-adenosyl-L-methionine</keyword>
<dbReference type="Proteomes" id="UP000241454">
    <property type="component" value="Chromosome"/>
</dbReference>
<evidence type="ECO:0000256" key="4">
    <source>
        <dbReference type="SAM" id="MobiDB-lite"/>
    </source>
</evidence>
<dbReference type="SMART" id="SM00729">
    <property type="entry name" value="Elp3"/>
    <property type="match status" value="1"/>
</dbReference>
<dbReference type="Gene3D" id="3.80.30.20">
    <property type="entry name" value="tm_1862 like domain"/>
    <property type="match status" value="1"/>
</dbReference>
<protein>
    <recommendedName>
        <fullName evidence="2 3">Heme chaperone HemW</fullName>
    </recommendedName>
</protein>
<dbReference type="GO" id="GO:0005737">
    <property type="term" value="C:cytoplasm"/>
    <property type="evidence" value="ECO:0007669"/>
    <property type="project" value="UniProtKB-SubCell"/>
</dbReference>
<organism evidence="6 7">
    <name type="scientific">Bifidobacterium adolescentis</name>
    <dbReference type="NCBI Taxonomy" id="1680"/>
    <lineage>
        <taxon>Bacteria</taxon>
        <taxon>Bacillati</taxon>
        <taxon>Actinomycetota</taxon>
        <taxon>Actinomycetes</taxon>
        <taxon>Bifidobacteriales</taxon>
        <taxon>Bifidobacteriaceae</taxon>
        <taxon>Bifidobacterium</taxon>
    </lineage>
</organism>
<dbReference type="InterPro" id="IPR023404">
    <property type="entry name" value="rSAM_horseshoe"/>
</dbReference>
<dbReference type="SFLD" id="SFLDG01082">
    <property type="entry name" value="B12-binding_domain_containing"/>
    <property type="match status" value="1"/>
</dbReference>